<dbReference type="HOGENOM" id="CLU_2791089_0_0_5"/>
<keyword evidence="1" id="KW-0614">Plasmid</keyword>
<organism evidence="1 2">
    <name type="scientific">Rhizobium grahamii CCGE 502</name>
    <dbReference type="NCBI Taxonomy" id="990285"/>
    <lineage>
        <taxon>Bacteria</taxon>
        <taxon>Pseudomonadati</taxon>
        <taxon>Pseudomonadota</taxon>
        <taxon>Alphaproteobacteria</taxon>
        <taxon>Hyphomicrobiales</taxon>
        <taxon>Rhizobiaceae</taxon>
        <taxon>Rhizobium/Agrobacterium group</taxon>
        <taxon>Rhizobium</taxon>
    </lineage>
</organism>
<proteinExistence type="predicted"/>
<accession>S3H578</accession>
<comment type="caution">
    <text evidence="1">The sequence shown here is derived from an EMBL/GenBank/DDBJ whole genome shotgun (WGS) entry which is preliminary data.</text>
</comment>
<protein>
    <submittedName>
        <fullName evidence="1">Uncharacterized protein</fullName>
    </submittedName>
</protein>
<sequence>MTSSAVFEIHNLLRDEIRAKRETCASARLKQAKLPEIGHSYWMFEIRRQSKTLFVPSPVLKGNPAQFL</sequence>
<keyword evidence="2" id="KW-1185">Reference proteome</keyword>
<geneLocation type="plasmid" evidence="1">
    <name>pRg502a</name>
</geneLocation>
<reference evidence="1 2" key="1">
    <citation type="journal article" date="2012" name="J. Bacteriol.">
        <title>Genome sequence of Rhizobium grahamii CCGE502, a broad-host-range symbiont with low nodulation competitiveness in Phaseolus vulgaris.</title>
        <authorList>
            <person name="Althabegoiti M.J."/>
            <person name="Lozano L."/>
            <person name="Torres-Tejerizo G."/>
            <person name="Ormeno-Orrillo E."/>
            <person name="Rogel M.A."/>
            <person name="Gonzalez V."/>
            <person name="Martinez-Romero E."/>
        </authorList>
    </citation>
    <scope>NUCLEOTIDE SEQUENCE [LARGE SCALE GENOMIC DNA]</scope>
    <source>
        <strain evidence="1 2">CCGE 502</strain>
        <plasmid evidence="1">pRg502a</plasmid>
    </source>
</reference>
<name>S3H578_9HYPH</name>
<dbReference type="Proteomes" id="UP000014411">
    <property type="component" value="Unassembled WGS sequence"/>
</dbReference>
<dbReference type="EMBL" id="AEYE02000038">
    <property type="protein sequence ID" value="EPE93889.1"/>
    <property type="molecule type" value="Genomic_DNA"/>
</dbReference>
<dbReference type="AlphaFoldDB" id="S3H578"/>
<evidence type="ECO:0000313" key="1">
    <source>
        <dbReference type="EMBL" id="EPE93889.1"/>
    </source>
</evidence>
<evidence type="ECO:0000313" key="2">
    <source>
        <dbReference type="Proteomes" id="UP000014411"/>
    </source>
</evidence>
<gene>
    <name evidence="1" type="ORF">RGCCGE502_33906</name>
</gene>